<gene>
    <name evidence="1" type="ORF">RFULGI_LOCUS4344</name>
</gene>
<dbReference type="OrthoDB" id="2414383at2759"/>
<dbReference type="Proteomes" id="UP000789396">
    <property type="component" value="Unassembled WGS sequence"/>
</dbReference>
<comment type="caution">
    <text evidence="1">The sequence shown here is derived from an EMBL/GenBank/DDBJ whole genome shotgun (WGS) entry which is preliminary data.</text>
</comment>
<protein>
    <submittedName>
        <fullName evidence="1">9796_t:CDS:1</fullName>
    </submittedName>
</protein>
<reference evidence="1" key="1">
    <citation type="submission" date="2021-06" db="EMBL/GenBank/DDBJ databases">
        <authorList>
            <person name="Kallberg Y."/>
            <person name="Tangrot J."/>
            <person name="Rosling A."/>
        </authorList>
    </citation>
    <scope>NUCLEOTIDE SEQUENCE</scope>
    <source>
        <strain evidence="1">IN212</strain>
    </source>
</reference>
<keyword evidence="2" id="KW-1185">Reference proteome</keyword>
<evidence type="ECO:0000313" key="1">
    <source>
        <dbReference type="EMBL" id="CAG8543886.1"/>
    </source>
</evidence>
<organism evidence="1 2">
    <name type="scientific">Racocetra fulgida</name>
    <dbReference type="NCBI Taxonomy" id="60492"/>
    <lineage>
        <taxon>Eukaryota</taxon>
        <taxon>Fungi</taxon>
        <taxon>Fungi incertae sedis</taxon>
        <taxon>Mucoromycota</taxon>
        <taxon>Glomeromycotina</taxon>
        <taxon>Glomeromycetes</taxon>
        <taxon>Diversisporales</taxon>
        <taxon>Gigasporaceae</taxon>
        <taxon>Racocetra</taxon>
    </lineage>
</organism>
<dbReference type="AlphaFoldDB" id="A0A9N9AXN6"/>
<accession>A0A9N9AXN6</accession>
<sequence length="276" mass="31244">MSFHHKDNIEVSSNNEVSSQHKKLNIIIHIEEMLLKVGSDIRFAVCKVEKVKGVKCGTKYKVGTSTNFLRDLIPVLGPFEEATRYLGSSNYATYSIMNSLISEIVKRLKPATLTNKINIEKIDDIFVAIEEDTQKKDLDNSMQTLNALEGVKETLYRAILFYLKRDNASYLPSILDPHIKKIEFASNKINEIQVLLKNKYQEIKSNLTVNSTTVSTTTALSQNLSNTFSPNSILTPFYKPTLFSIFNNLPTVNSQSELDEYLTISQIPFDSDLFSL</sequence>
<proteinExistence type="predicted"/>
<dbReference type="EMBL" id="CAJVPZ010004294">
    <property type="protein sequence ID" value="CAG8543886.1"/>
    <property type="molecule type" value="Genomic_DNA"/>
</dbReference>
<name>A0A9N9AXN6_9GLOM</name>
<evidence type="ECO:0000313" key="2">
    <source>
        <dbReference type="Proteomes" id="UP000789396"/>
    </source>
</evidence>